<accession>A0A446BLT9</accession>
<name>A0A446BLT9_9PEZI</name>
<evidence type="ECO:0000313" key="2">
    <source>
        <dbReference type="Proteomes" id="UP000289323"/>
    </source>
</evidence>
<sequence>MQPVLLSAQHRILPQSLHVGMVTMKSTNIISAAVATHGVVNAAALPIPPDETAKQDSTVEEFDNPAWWGKEKRDLTVESIDKTALGGKEKRATNITVEAKV</sequence>
<gene>
    <name evidence="1" type="ORF">TT172_LOCUS5881</name>
</gene>
<protein>
    <submittedName>
        <fullName evidence="1">Af9cd9b5-94e9-4f3f-a880-14ed4685f315</fullName>
    </submittedName>
</protein>
<proteinExistence type="predicted"/>
<reference evidence="1 2" key="1">
    <citation type="submission" date="2018-04" db="EMBL/GenBank/DDBJ databases">
        <authorList>
            <person name="Huttner S."/>
            <person name="Dainat J."/>
        </authorList>
    </citation>
    <scope>NUCLEOTIDE SEQUENCE [LARGE SCALE GENOMIC DNA]</scope>
</reference>
<dbReference type="Proteomes" id="UP000289323">
    <property type="component" value="Unassembled WGS sequence"/>
</dbReference>
<dbReference type="AlphaFoldDB" id="A0A446BLT9"/>
<evidence type="ECO:0000313" key="1">
    <source>
        <dbReference type="EMBL" id="SPQ23462.1"/>
    </source>
</evidence>
<organism evidence="1 2">
    <name type="scientific">Thermothielavioides terrestris</name>
    <dbReference type="NCBI Taxonomy" id="2587410"/>
    <lineage>
        <taxon>Eukaryota</taxon>
        <taxon>Fungi</taxon>
        <taxon>Dikarya</taxon>
        <taxon>Ascomycota</taxon>
        <taxon>Pezizomycotina</taxon>
        <taxon>Sordariomycetes</taxon>
        <taxon>Sordariomycetidae</taxon>
        <taxon>Sordariales</taxon>
        <taxon>Chaetomiaceae</taxon>
        <taxon>Thermothielavioides</taxon>
    </lineage>
</organism>
<dbReference type="EMBL" id="OUUZ01000010">
    <property type="protein sequence ID" value="SPQ23462.1"/>
    <property type="molecule type" value="Genomic_DNA"/>
</dbReference>